<reference evidence="1 2" key="1">
    <citation type="journal article" date="2022" name="DNA Res.">
        <title>Chromosomal-level genome assembly of the orchid tree Bauhinia variegata (Leguminosae; Cercidoideae) supports the allotetraploid origin hypothesis of Bauhinia.</title>
        <authorList>
            <person name="Zhong Y."/>
            <person name="Chen Y."/>
            <person name="Zheng D."/>
            <person name="Pang J."/>
            <person name="Liu Y."/>
            <person name="Luo S."/>
            <person name="Meng S."/>
            <person name="Qian L."/>
            <person name="Wei D."/>
            <person name="Dai S."/>
            <person name="Zhou R."/>
        </authorList>
    </citation>
    <scope>NUCLEOTIDE SEQUENCE [LARGE SCALE GENOMIC DNA]</scope>
    <source>
        <strain evidence="1">BV-YZ2020</strain>
    </source>
</reference>
<dbReference type="Proteomes" id="UP000828941">
    <property type="component" value="Chromosome 1"/>
</dbReference>
<dbReference type="EMBL" id="CM039426">
    <property type="protein sequence ID" value="KAI4356710.1"/>
    <property type="molecule type" value="Genomic_DNA"/>
</dbReference>
<name>A0ACB9Q6X6_BAUVA</name>
<sequence length="328" mass="37552">MQAKHQMPSFKNSSRNPEKMKKTRNAKSPTFFPGNQTESHSLSSSARIFPSSETRRAHHRDPSVLQPMWSMDSLVEALPESPSPICSHDSESFANETSSTISETYYSGIATEFSTPRKQIFGPASGENNCSNCFLEIDEWLEHASKFCPSNYYTRDYGNLRQNRSQEENLSMSSICKAFLTVPDDQLHKITLPSVREEIPVNGESRPASINSPANERRNLISRRKPYKAFLNEIQREMKDAQRDALRKAKQKTKIERMRRKEAAIADWELQQTNNAIEEMMKCQNKLECKRMEASAKAHKKIWSVKREAQKRKANLKQSIEISSATSI</sequence>
<comment type="caution">
    <text evidence="1">The sequence shown here is derived from an EMBL/GenBank/DDBJ whole genome shotgun (WGS) entry which is preliminary data.</text>
</comment>
<keyword evidence="2" id="KW-1185">Reference proteome</keyword>
<proteinExistence type="predicted"/>
<accession>A0ACB9Q6X6</accession>
<evidence type="ECO:0000313" key="2">
    <source>
        <dbReference type="Proteomes" id="UP000828941"/>
    </source>
</evidence>
<evidence type="ECO:0000313" key="1">
    <source>
        <dbReference type="EMBL" id="KAI4356710.1"/>
    </source>
</evidence>
<gene>
    <name evidence="1" type="ORF">L6164_000709</name>
</gene>
<protein>
    <submittedName>
        <fullName evidence="1">Uncharacterized protein</fullName>
    </submittedName>
</protein>
<organism evidence="1 2">
    <name type="scientific">Bauhinia variegata</name>
    <name type="common">Purple orchid tree</name>
    <name type="synonym">Phanera variegata</name>
    <dbReference type="NCBI Taxonomy" id="167791"/>
    <lineage>
        <taxon>Eukaryota</taxon>
        <taxon>Viridiplantae</taxon>
        <taxon>Streptophyta</taxon>
        <taxon>Embryophyta</taxon>
        <taxon>Tracheophyta</taxon>
        <taxon>Spermatophyta</taxon>
        <taxon>Magnoliopsida</taxon>
        <taxon>eudicotyledons</taxon>
        <taxon>Gunneridae</taxon>
        <taxon>Pentapetalae</taxon>
        <taxon>rosids</taxon>
        <taxon>fabids</taxon>
        <taxon>Fabales</taxon>
        <taxon>Fabaceae</taxon>
        <taxon>Cercidoideae</taxon>
        <taxon>Cercideae</taxon>
        <taxon>Bauhiniinae</taxon>
        <taxon>Bauhinia</taxon>
    </lineage>
</organism>